<evidence type="ECO:0000313" key="2">
    <source>
        <dbReference type="EMBL" id="SVE40219.1"/>
    </source>
</evidence>
<dbReference type="AlphaFoldDB" id="A0A383D7H0"/>
<dbReference type="EMBL" id="UINC01214817">
    <property type="protein sequence ID" value="SVE40219.1"/>
    <property type="molecule type" value="Genomic_DNA"/>
</dbReference>
<organism evidence="2">
    <name type="scientific">marine metagenome</name>
    <dbReference type="NCBI Taxonomy" id="408172"/>
    <lineage>
        <taxon>unclassified sequences</taxon>
        <taxon>metagenomes</taxon>
        <taxon>ecological metagenomes</taxon>
    </lineage>
</organism>
<feature type="compositionally biased region" description="Polar residues" evidence="1">
    <location>
        <begin position="17"/>
        <end position="26"/>
    </location>
</feature>
<proteinExistence type="predicted"/>
<feature type="non-terminal residue" evidence="2">
    <location>
        <position position="1"/>
    </location>
</feature>
<reference evidence="2" key="1">
    <citation type="submission" date="2018-05" db="EMBL/GenBank/DDBJ databases">
        <authorList>
            <person name="Lanie J.A."/>
            <person name="Ng W.-L."/>
            <person name="Kazmierczak K.M."/>
            <person name="Andrzejewski T.M."/>
            <person name="Davidsen T.M."/>
            <person name="Wayne K.J."/>
            <person name="Tettelin H."/>
            <person name="Glass J.I."/>
            <person name="Rusch D."/>
            <person name="Podicherti R."/>
            <person name="Tsui H.-C.T."/>
            <person name="Winkler M.E."/>
        </authorList>
    </citation>
    <scope>NUCLEOTIDE SEQUENCE</scope>
</reference>
<protein>
    <submittedName>
        <fullName evidence="2">Uncharacterized protein</fullName>
    </submittedName>
</protein>
<sequence length="79" mass="9006">VNALRQGESGGRDRNDQQGSAHLTRQPETINIEELSTWLFGVRRLNSILPFLQFFVCPLTACRNMCPEPRLASKHIRIT</sequence>
<name>A0A383D7H0_9ZZZZ</name>
<feature type="non-terminal residue" evidence="2">
    <location>
        <position position="79"/>
    </location>
</feature>
<gene>
    <name evidence="2" type="ORF">METZ01_LOCUS493073</name>
</gene>
<feature type="region of interest" description="Disordered" evidence="1">
    <location>
        <begin position="1"/>
        <end position="26"/>
    </location>
</feature>
<evidence type="ECO:0000256" key="1">
    <source>
        <dbReference type="SAM" id="MobiDB-lite"/>
    </source>
</evidence>
<accession>A0A383D7H0</accession>